<evidence type="ECO:0000313" key="4">
    <source>
        <dbReference type="Proteomes" id="UP000015102"/>
    </source>
</evidence>
<dbReference type="Pfam" id="PF12248">
    <property type="entry name" value="Methyltransf_FA"/>
    <property type="match status" value="1"/>
</dbReference>
<keyword evidence="4" id="KW-1185">Reference proteome</keyword>
<name>T1GUX8_MEGSC</name>
<dbReference type="Proteomes" id="UP000015102">
    <property type="component" value="Unassembled WGS sequence"/>
</dbReference>
<proteinExistence type="predicted"/>
<dbReference type="InterPro" id="IPR022041">
    <property type="entry name" value="Methyltransf_FA"/>
</dbReference>
<evidence type="ECO:0000256" key="1">
    <source>
        <dbReference type="SAM" id="SignalP"/>
    </source>
</evidence>
<protein>
    <recommendedName>
        <fullName evidence="2">Farnesoic acid O-methyl transferase domain-containing protein</fullName>
    </recommendedName>
</protein>
<sequence length="180" mass="21384">MKFIILLFIFVEIYGFNKNINISKLSGCRELRLDGTGNNLLSFPITSFINNHANDNEKLRMKFYVIGYDFYFYFKYSETQNHQFRACIEGMKRSTCKIQSYINEKKDLQVVNCENLTHDFYYTELTLIIAKNGVIQFYKKNENIPFLFADASFGFPLTHLSFDRYENETVDTRLFFDCPY</sequence>
<dbReference type="EMBL" id="CAQQ02117842">
    <property type="status" value="NOT_ANNOTATED_CDS"/>
    <property type="molecule type" value="Genomic_DNA"/>
</dbReference>
<reference evidence="4" key="1">
    <citation type="submission" date="2013-02" db="EMBL/GenBank/DDBJ databases">
        <authorList>
            <person name="Hughes D."/>
        </authorList>
    </citation>
    <scope>NUCLEOTIDE SEQUENCE</scope>
    <source>
        <strain>Durham</strain>
        <strain evidence="4">NC isolate 2 -- Noor lab</strain>
    </source>
</reference>
<feature type="chain" id="PRO_5012813651" description="Farnesoic acid O-methyl transferase domain-containing protein" evidence="1">
    <location>
        <begin position="16"/>
        <end position="180"/>
    </location>
</feature>
<keyword evidence="1" id="KW-0732">Signal</keyword>
<feature type="domain" description="Farnesoic acid O-methyl transferase" evidence="2">
    <location>
        <begin position="52"/>
        <end position="179"/>
    </location>
</feature>
<evidence type="ECO:0000313" key="3">
    <source>
        <dbReference type="EnsemblMetazoa" id="MESCA007550-PA"/>
    </source>
</evidence>
<dbReference type="HOGENOM" id="CLU_128551_0_0_1"/>
<dbReference type="AlphaFoldDB" id="T1GUX8"/>
<reference evidence="3" key="2">
    <citation type="submission" date="2015-06" db="UniProtKB">
        <authorList>
            <consortium name="EnsemblMetazoa"/>
        </authorList>
    </citation>
    <scope>IDENTIFICATION</scope>
</reference>
<evidence type="ECO:0000259" key="2">
    <source>
        <dbReference type="Pfam" id="PF12248"/>
    </source>
</evidence>
<dbReference type="EnsemblMetazoa" id="MESCA007550-RA">
    <property type="protein sequence ID" value="MESCA007550-PA"/>
    <property type="gene ID" value="MESCA007550"/>
</dbReference>
<accession>T1GUX8</accession>
<organism evidence="3 4">
    <name type="scientific">Megaselia scalaris</name>
    <name type="common">Humpbacked fly</name>
    <name type="synonym">Phora scalaris</name>
    <dbReference type="NCBI Taxonomy" id="36166"/>
    <lineage>
        <taxon>Eukaryota</taxon>
        <taxon>Metazoa</taxon>
        <taxon>Ecdysozoa</taxon>
        <taxon>Arthropoda</taxon>
        <taxon>Hexapoda</taxon>
        <taxon>Insecta</taxon>
        <taxon>Pterygota</taxon>
        <taxon>Neoptera</taxon>
        <taxon>Endopterygota</taxon>
        <taxon>Diptera</taxon>
        <taxon>Brachycera</taxon>
        <taxon>Muscomorpha</taxon>
        <taxon>Platypezoidea</taxon>
        <taxon>Phoridae</taxon>
        <taxon>Megaseliini</taxon>
        <taxon>Megaselia</taxon>
    </lineage>
</organism>
<feature type="signal peptide" evidence="1">
    <location>
        <begin position="1"/>
        <end position="15"/>
    </location>
</feature>